<gene>
    <name evidence="1" type="ORF">T4A_14426</name>
</gene>
<name>A0A0V1AHX0_TRIPS</name>
<comment type="caution">
    <text evidence="1">The sequence shown here is derived from an EMBL/GenBank/DDBJ whole genome shotgun (WGS) entry which is preliminary data.</text>
</comment>
<dbReference type="EMBL" id="JYDR01006923">
    <property type="protein sequence ID" value="KRY24406.1"/>
    <property type="molecule type" value="Genomic_DNA"/>
</dbReference>
<protein>
    <submittedName>
        <fullName evidence="1">Uncharacterized protein</fullName>
    </submittedName>
</protein>
<dbReference type="Proteomes" id="UP000054632">
    <property type="component" value="Unassembled WGS sequence"/>
</dbReference>
<reference evidence="1 2" key="1">
    <citation type="submission" date="2015-01" db="EMBL/GenBank/DDBJ databases">
        <title>Evolution of Trichinella species and genotypes.</title>
        <authorList>
            <person name="Korhonen P.K."/>
            <person name="Edoardo P."/>
            <person name="Giuseppe L.R."/>
            <person name="Gasser R.B."/>
        </authorList>
    </citation>
    <scope>NUCLEOTIDE SEQUENCE [LARGE SCALE GENOMIC DNA]</scope>
    <source>
        <strain evidence="1">ISS13</strain>
    </source>
</reference>
<proteinExistence type="predicted"/>
<organism evidence="1 2">
    <name type="scientific">Trichinella pseudospiralis</name>
    <name type="common">Parasitic roundworm</name>
    <dbReference type="NCBI Taxonomy" id="6337"/>
    <lineage>
        <taxon>Eukaryota</taxon>
        <taxon>Metazoa</taxon>
        <taxon>Ecdysozoa</taxon>
        <taxon>Nematoda</taxon>
        <taxon>Enoplea</taxon>
        <taxon>Dorylaimia</taxon>
        <taxon>Trichinellida</taxon>
        <taxon>Trichinellidae</taxon>
        <taxon>Trichinella</taxon>
    </lineage>
</organism>
<sequence length="30" mass="3508">MGMTSKIDKKKFLFLNIQQGKLVQWHSTTV</sequence>
<evidence type="ECO:0000313" key="1">
    <source>
        <dbReference type="EMBL" id="KRY24406.1"/>
    </source>
</evidence>
<accession>A0A0V1AHX0</accession>
<evidence type="ECO:0000313" key="2">
    <source>
        <dbReference type="Proteomes" id="UP000054632"/>
    </source>
</evidence>
<dbReference type="AlphaFoldDB" id="A0A0V1AHX0"/>